<evidence type="ECO:0000313" key="3">
    <source>
        <dbReference type="Proteomes" id="UP000274429"/>
    </source>
</evidence>
<feature type="region of interest" description="Disordered" evidence="1">
    <location>
        <begin position="162"/>
        <end position="182"/>
    </location>
</feature>
<dbReference type="WBParaSite" id="TTAC_0000536901-mRNA-1">
    <property type="protein sequence ID" value="TTAC_0000536901-mRNA-1"/>
    <property type="gene ID" value="TTAC_0000536901"/>
</dbReference>
<evidence type="ECO:0000256" key="1">
    <source>
        <dbReference type="SAM" id="MobiDB-lite"/>
    </source>
</evidence>
<name>A0A0R3WX79_HYDTA</name>
<dbReference type="OrthoDB" id="6269896at2759"/>
<sequence>MMKENRSRMHQRSFSAQTCDTIFKPCEYISILTSTSATPVNKTPNYQQPGQAYLTTNTYPTPNGNIRVVERRTRLKQEEREPRSSSVPVYKFTRDKAEGEEVRDTIIPSMDDSPTSVLRGVAPWMAAEERAAVIKKDRRNRMKQNVHTIRDHMLSSWGQVNFDGKPPRHPSATHVYPSPELW</sequence>
<protein>
    <submittedName>
        <fullName evidence="2 4">Uncharacterized protein</fullName>
    </submittedName>
</protein>
<reference evidence="2 3" key="2">
    <citation type="submission" date="2018-11" db="EMBL/GenBank/DDBJ databases">
        <authorList>
            <consortium name="Pathogen Informatics"/>
        </authorList>
    </citation>
    <scope>NUCLEOTIDE SEQUENCE [LARGE SCALE GENOMIC DNA]</scope>
</reference>
<organism evidence="4">
    <name type="scientific">Hydatigena taeniaeformis</name>
    <name type="common">Feline tapeworm</name>
    <name type="synonym">Taenia taeniaeformis</name>
    <dbReference type="NCBI Taxonomy" id="6205"/>
    <lineage>
        <taxon>Eukaryota</taxon>
        <taxon>Metazoa</taxon>
        <taxon>Spiralia</taxon>
        <taxon>Lophotrochozoa</taxon>
        <taxon>Platyhelminthes</taxon>
        <taxon>Cestoda</taxon>
        <taxon>Eucestoda</taxon>
        <taxon>Cyclophyllidea</taxon>
        <taxon>Taeniidae</taxon>
        <taxon>Hydatigera</taxon>
    </lineage>
</organism>
<evidence type="ECO:0000313" key="4">
    <source>
        <dbReference type="WBParaSite" id="TTAC_0000536901-mRNA-1"/>
    </source>
</evidence>
<dbReference type="AlphaFoldDB" id="A0A0R3WX79"/>
<accession>A0A0R3WX79</accession>
<proteinExistence type="predicted"/>
<keyword evidence="3" id="KW-1185">Reference proteome</keyword>
<dbReference type="EMBL" id="UYWX01007160">
    <property type="protein sequence ID" value="VDM26781.1"/>
    <property type="molecule type" value="Genomic_DNA"/>
</dbReference>
<gene>
    <name evidence="2" type="ORF">TTAC_LOCUS5354</name>
</gene>
<reference evidence="4" key="1">
    <citation type="submission" date="2017-02" db="UniProtKB">
        <authorList>
            <consortium name="WormBaseParasite"/>
        </authorList>
    </citation>
    <scope>IDENTIFICATION</scope>
</reference>
<evidence type="ECO:0000313" key="2">
    <source>
        <dbReference type="EMBL" id="VDM26781.1"/>
    </source>
</evidence>
<dbReference type="Proteomes" id="UP000274429">
    <property type="component" value="Unassembled WGS sequence"/>
</dbReference>